<dbReference type="Gene3D" id="3.40.47.10">
    <property type="match status" value="1"/>
</dbReference>
<dbReference type="SUPFAM" id="SSF53901">
    <property type="entry name" value="Thiolase-like"/>
    <property type="match status" value="2"/>
</dbReference>
<dbReference type="PANTHER" id="PTHR42870">
    <property type="entry name" value="ACETYL-COA C-ACETYLTRANSFERASE"/>
    <property type="match status" value="1"/>
</dbReference>
<reference evidence="3 4" key="1">
    <citation type="submission" date="2016-10" db="EMBL/GenBank/DDBJ databases">
        <title>Complete Genome Sequence of Peptococcaceae strain DCMF.</title>
        <authorList>
            <person name="Edwards R.J."/>
            <person name="Holland S.I."/>
            <person name="Deshpande N.P."/>
            <person name="Wong Y.K."/>
            <person name="Ertan H."/>
            <person name="Manefield M."/>
            <person name="Russell T.L."/>
            <person name="Lee M.J."/>
        </authorList>
    </citation>
    <scope>NUCLEOTIDE SEQUENCE [LARGE SCALE GENOMIC DNA]</scope>
    <source>
        <strain evidence="3 4">DCMF</strain>
    </source>
</reference>
<dbReference type="GO" id="GO:0016747">
    <property type="term" value="F:acyltransferase activity, transferring groups other than amino-acyl groups"/>
    <property type="evidence" value="ECO:0007669"/>
    <property type="project" value="InterPro"/>
</dbReference>
<dbReference type="Pfam" id="PF00108">
    <property type="entry name" value="Thiolase_N"/>
    <property type="match status" value="1"/>
</dbReference>
<evidence type="ECO:0000313" key="3">
    <source>
        <dbReference type="EMBL" id="ATW28656.1"/>
    </source>
</evidence>
<dbReference type="InterPro" id="IPR002155">
    <property type="entry name" value="Thiolase"/>
</dbReference>
<dbReference type="CDD" id="cd00829">
    <property type="entry name" value="SCP-x_thiolase"/>
    <property type="match status" value="1"/>
</dbReference>
<dbReference type="InterPro" id="IPR016039">
    <property type="entry name" value="Thiolase-like"/>
</dbReference>
<feature type="domain" description="Thiolase N-terminal" evidence="1">
    <location>
        <begin position="6"/>
        <end position="212"/>
    </location>
</feature>
<dbReference type="EMBL" id="CP017634">
    <property type="protein sequence ID" value="ATW28656.1"/>
    <property type="molecule type" value="Genomic_DNA"/>
</dbReference>
<dbReference type="InterPro" id="IPR020616">
    <property type="entry name" value="Thiolase_N"/>
</dbReference>
<sequence length="381" mass="40832">MRQVYVAGIGMTRFNAYPDDVKWFDLGAEAILSILKDAEMQWSDIQAAFCGSVYQGTGSGHQAIKEVGLTGIPIVNIENACSSGGSAFRLAYQSVAAEIYDCVLVLGMEKMPRGPIPSTAFRPWELEMGFNLQPANYANETLEYMIQSGATVEDFARVSVKNRKNGSLNPLARFQKLVTIEEVMASRPIASPLRLLHCCPLADGAAGFILCSKDKLKSASNALTVAGSVLTTGVYGDPFYQSAQKHSIKFPPKEGMTEMSARMAYEEAGIGPEDIDLAQVYDSMSPSELWDIEKLGLCPKNEAPSLLRAGKFDIGGDLPTNTDGGLMSCGHPLGATACRQIYEIALQLRGEAGPRQVEGAKVGMTHASGAGPNASCTILKK</sequence>
<dbReference type="AlphaFoldDB" id="A0A3G1L1I9"/>
<evidence type="ECO:0000313" key="4">
    <source>
        <dbReference type="Proteomes" id="UP000323521"/>
    </source>
</evidence>
<protein>
    <recommendedName>
        <fullName evidence="5">Thiolase family protein</fullName>
    </recommendedName>
</protein>
<proteinExistence type="predicted"/>
<gene>
    <name evidence="3" type="ORF">DCMF_16075</name>
</gene>
<name>A0A3G1L1I9_FORW1</name>
<feature type="domain" description="Thiolase C-terminal" evidence="2">
    <location>
        <begin position="257"/>
        <end position="378"/>
    </location>
</feature>
<evidence type="ECO:0000259" key="2">
    <source>
        <dbReference type="Pfam" id="PF22691"/>
    </source>
</evidence>
<dbReference type="PANTHER" id="PTHR42870:SF1">
    <property type="entry name" value="NON-SPECIFIC LIPID-TRANSFER PROTEIN-LIKE 2"/>
    <property type="match status" value="1"/>
</dbReference>
<dbReference type="PIRSF" id="PIRSF000429">
    <property type="entry name" value="Ac-CoA_Ac_transf"/>
    <property type="match status" value="1"/>
</dbReference>
<dbReference type="InterPro" id="IPR055140">
    <property type="entry name" value="Thiolase_C_2"/>
</dbReference>
<organism evidence="3 4">
    <name type="scientific">Formimonas warabiya</name>
    <dbReference type="NCBI Taxonomy" id="1761012"/>
    <lineage>
        <taxon>Bacteria</taxon>
        <taxon>Bacillati</taxon>
        <taxon>Bacillota</taxon>
        <taxon>Clostridia</taxon>
        <taxon>Eubacteriales</taxon>
        <taxon>Peptococcaceae</taxon>
        <taxon>Candidatus Formimonas</taxon>
    </lineage>
</organism>
<keyword evidence="4" id="KW-1185">Reference proteome</keyword>
<dbReference type="Pfam" id="PF22691">
    <property type="entry name" value="Thiolase_C_1"/>
    <property type="match status" value="1"/>
</dbReference>
<accession>A0A3G1L1I9</accession>
<evidence type="ECO:0008006" key="5">
    <source>
        <dbReference type="Google" id="ProtNLM"/>
    </source>
</evidence>
<dbReference type="KEGG" id="fwa:DCMF_16075"/>
<dbReference type="Proteomes" id="UP000323521">
    <property type="component" value="Chromosome"/>
</dbReference>
<evidence type="ECO:0000259" key="1">
    <source>
        <dbReference type="Pfam" id="PF00108"/>
    </source>
</evidence>